<evidence type="ECO:0008006" key="3">
    <source>
        <dbReference type="Google" id="ProtNLM"/>
    </source>
</evidence>
<protein>
    <recommendedName>
        <fullName evidence="3">YtzH-like protein</fullName>
    </recommendedName>
</protein>
<dbReference type="EMBL" id="CP017962">
    <property type="protein sequence ID" value="APC47978.1"/>
    <property type="molecule type" value="Genomic_DNA"/>
</dbReference>
<gene>
    <name evidence="1" type="ORF">BME96_07250</name>
</gene>
<dbReference type="GeneID" id="71514182"/>
<dbReference type="Pfam" id="PF14165">
    <property type="entry name" value="YtzH"/>
    <property type="match status" value="1"/>
</dbReference>
<dbReference type="AlphaFoldDB" id="A0AAC9NKF6"/>
<accession>A0AAC9NKF6</accession>
<evidence type="ECO:0000313" key="1">
    <source>
        <dbReference type="EMBL" id="APC47978.1"/>
    </source>
</evidence>
<name>A0AAC9NKF6_VIRHA</name>
<sequence>MTLTVQNQITLLYDLLDEHSGEHFGNISEYQQIRRLVKSLLANQEISNDQLVQLLPEIYNYGLQGESASNAAEHISANKENIENWVNVLEQTRLE</sequence>
<dbReference type="RefSeq" id="WP_071648772.1">
    <property type="nucleotide sequence ID" value="NZ_CP017962.1"/>
</dbReference>
<evidence type="ECO:0000313" key="2">
    <source>
        <dbReference type="Proteomes" id="UP000182945"/>
    </source>
</evidence>
<dbReference type="InterPro" id="IPR025547">
    <property type="entry name" value="YtzH"/>
</dbReference>
<organism evidence="1 2">
    <name type="scientific">Virgibacillus halodenitrificans</name>
    <name type="common">Bacillus halodenitrificans</name>
    <dbReference type="NCBI Taxonomy" id="1482"/>
    <lineage>
        <taxon>Bacteria</taxon>
        <taxon>Bacillati</taxon>
        <taxon>Bacillota</taxon>
        <taxon>Bacilli</taxon>
        <taxon>Bacillales</taxon>
        <taxon>Bacillaceae</taxon>
        <taxon>Virgibacillus</taxon>
    </lineage>
</organism>
<proteinExistence type="predicted"/>
<dbReference type="Proteomes" id="UP000182945">
    <property type="component" value="Chromosome"/>
</dbReference>
<reference evidence="1 2" key="1">
    <citation type="submission" date="2016-11" db="EMBL/GenBank/DDBJ databases">
        <title>Complete genome sequencing of Virgibacillus halodenitrificans PDB-F2.</title>
        <authorList>
            <person name="Sun Z."/>
            <person name="Zhou Y."/>
            <person name="Li H."/>
        </authorList>
    </citation>
    <scope>NUCLEOTIDE SEQUENCE [LARGE SCALE GENOMIC DNA]</scope>
    <source>
        <strain evidence="1 2">PDB-F2</strain>
    </source>
</reference>
<dbReference type="KEGG" id="vhl:BME96_07250"/>